<sequence length="213" mass="23590">MARRAGSQGEKTEAAIRDAALKLIARCGYEALSMRRLAEEVGLGAAAIYRYFPNKQAILMGLLERHMLDLLTSWEQARLPAARPAPERLECFTRFHIRHHLPRAEGVFLSYMELRSLTPDNFDRIEGLRRSYESDLAAILEAGRREGSLAAPAPRVTARAVIAMLTGLTTWYRKSGPLTPSEVEAIYWRLVAGMVGLAPQERASGPETTSAPA</sequence>
<dbReference type="InterPro" id="IPR036271">
    <property type="entry name" value="Tet_transcr_reg_TetR-rel_C_sf"/>
</dbReference>
<dbReference type="InterPro" id="IPR009057">
    <property type="entry name" value="Homeodomain-like_sf"/>
</dbReference>
<evidence type="ECO:0000313" key="5">
    <source>
        <dbReference type="Proteomes" id="UP001239909"/>
    </source>
</evidence>
<dbReference type="EMBL" id="BSYI01000003">
    <property type="protein sequence ID" value="GMG81371.1"/>
    <property type="molecule type" value="Genomic_DNA"/>
</dbReference>
<dbReference type="RefSeq" id="WP_285670031.1">
    <property type="nucleotide sequence ID" value="NZ_BSYI01000003.1"/>
</dbReference>
<proteinExistence type="predicted"/>
<dbReference type="PANTHER" id="PTHR30055:SF237">
    <property type="entry name" value="TRANSCRIPTIONAL REPRESSOR MCE3R"/>
    <property type="match status" value="1"/>
</dbReference>
<dbReference type="PRINTS" id="PR00455">
    <property type="entry name" value="HTHTETR"/>
</dbReference>
<evidence type="ECO:0000256" key="1">
    <source>
        <dbReference type="ARBA" id="ARBA00023125"/>
    </source>
</evidence>
<reference evidence="4 5" key="1">
    <citation type="submission" date="2023-04" db="EMBL/GenBank/DDBJ databases">
        <title>Marinoamorphus aggregata gen. nov., sp. Nov., isolate from tissue of brittle star Ophioplocus japonicus.</title>
        <authorList>
            <person name="Kawano K."/>
            <person name="Sawayama S."/>
            <person name="Nakagawa S."/>
        </authorList>
    </citation>
    <scope>NUCLEOTIDE SEQUENCE [LARGE SCALE GENOMIC DNA]</scope>
    <source>
        <strain evidence="4 5">NKW23</strain>
    </source>
</reference>
<keyword evidence="5" id="KW-1185">Reference proteome</keyword>
<dbReference type="Pfam" id="PF00440">
    <property type="entry name" value="TetR_N"/>
    <property type="match status" value="1"/>
</dbReference>
<dbReference type="InterPro" id="IPR050109">
    <property type="entry name" value="HTH-type_TetR-like_transc_reg"/>
</dbReference>
<organism evidence="4 5">
    <name type="scientific">Paralimibaculum aggregatum</name>
    <dbReference type="NCBI Taxonomy" id="3036245"/>
    <lineage>
        <taxon>Bacteria</taxon>
        <taxon>Pseudomonadati</taxon>
        <taxon>Pseudomonadota</taxon>
        <taxon>Alphaproteobacteria</taxon>
        <taxon>Rhodobacterales</taxon>
        <taxon>Paracoccaceae</taxon>
        <taxon>Paralimibaculum</taxon>
    </lineage>
</organism>
<dbReference type="SUPFAM" id="SSF48498">
    <property type="entry name" value="Tetracyclin repressor-like, C-terminal domain"/>
    <property type="match status" value="1"/>
</dbReference>
<dbReference type="SUPFAM" id="SSF46689">
    <property type="entry name" value="Homeodomain-like"/>
    <property type="match status" value="1"/>
</dbReference>
<evidence type="ECO:0000256" key="2">
    <source>
        <dbReference type="PROSITE-ProRule" id="PRU00335"/>
    </source>
</evidence>
<gene>
    <name evidence="4" type="ORF">LNKW23_05840</name>
</gene>
<feature type="domain" description="HTH tetR-type" evidence="3">
    <location>
        <begin position="10"/>
        <end position="70"/>
    </location>
</feature>
<dbReference type="Proteomes" id="UP001239909">
    <property type="component" value="Unassembled WGS sequence"/>
</dbReference>
<dbReference type="InterPro" id="IPR023772">
    <property type="entry name" value="DNA-bd_HTH_TetR-type_CS"/>
</dbReference>
<dbReference type="InterPro" id="IPR001647">
    <property type="entry name" value="HTH_TetR"/>
</dbReference>
<comment type="caution">
    <text evidence="4">The sequence shown here is derived from an EMBL/GenBank/DDBJ whole genome shotgun (WGS) entry which is preliminary data.</text>
</comment>
<evidence type="ECO:0000259" key="3">
    <source>
        <dbReference type="PROSITE" id="PS50977"/>
    </source>
</evidence>
<dbReference type="InterPro" id="IPR041490">
    <property type="entry name" value="KstR2_TetR_C"/>
</dbReference>
<dbReference type="PROSITE" id="PS01081">
    <property type="entry name" value="HTH_TETR_1"/>
    <property type="match status" value="1"/>
</dbReference>
<dbReference type="PROSITE" id="PS50977">
    <property type="entry name" value="HTH_TETR_2"/>
    <property type="match status" value="1"/>
</dbReference>
<feature type="DNA-binding region" description="H-T-H motif" evidence="2">
    <location>
        <begin position="33"/>
        <end position="52"/>
    </location>
</feature>
<accession>A0ABQ6LG28</accession>
<name>A0ABQ6LG28_9RHOB</name>
<dbReference type="Gene3D" id="1.10.357.10">
    <property type="entry name" value="Tetracycline Repressor, domain 2"/>
    <property type="match status" value="1"/>
</dbReference>
<evidence type="ECO:0000313" key="4">
    <source>
        <dbReference type="EMBL" id="GMG81371.1"/>
    </source>
</evidence>
<dbReference type="PANTHER" id="PTHR30055">
    <property type="entry name" value="HTH-TYPE TRANSCRIPTIONAL REGULATOR RUTR"/>
    <property type="match status" value="1"/>
</dbReference>
<keyword evidence="1 2" id="KW-0238">DNA-binding</keyword>
<dbReference type="Pfam" id="PF17932">
    <property type="entry name" value="TetR_C_24"/>
    <property type="match status" value="1"/>
</dbReference>
<protein>
    <submittedName>
        <fullName evidence="4">TetR/AcrR family transcriptional regulator</fullName>
    </submittedName>
</protein>